<dbReference type="PROSITE" id="PS01196">
    <property type="entry name" value="PEPT_TRNA_HYDROL_2"/>
    <property type="match status" value="1"/>
</dbReference>
<keyword evidence="3" id="KW-0378">Hydrolase</keyword>
<dbReference type="OrthoDB" id="1711136at2759"/>
<comment type="similarity">
    <text evidence="5">Belongs to the PTH family.</text>
</comment>
<dbReference type="EMBL" id="KZ302226">
    <property type="protein sequence ID" value="PFH46187.1"/>
    <property type="molecule type" value="Genomic_DNA"/>
</dbReference>
<keyword evidence="2" id="KW-0820">tRNA-binding</keyword>
<dbReference type="STRING" id="703135.A0A2A9ND64"/>
<dbReference type="EC" id="3.1.1.29" evidence="1"/>
<dbReference type="GO" id="GO:0000049">
    <property type="term" value="F:tRNA binding"/>
    <property type="evidence" value="ECO:0007669"/>
    <property type="project" value="UniProtKB-KW"/>
</dbReference>
<dbReference type="InterPro" id="IPR018171">
    <property type="entry name" value="Pept_tRNA_hydro_CS"/>
</dbReference>
<accession>A0A2A9ND64</accession>
<dbReference type="Proteomes" id="UP000242287">
    <property type="component" value="Unassembled WGS sequence"/>
</dbReference>
<dbReference type="AlphaFoldDB" id="A0A2A9ND64"/>
<organism evidence="6 7">
    <name type="scientific">Amanita thiersii Skay4041</name>
    <dbReference type="NCBI Taxonomy" id="703135"/>
    <lineage>
        <taxon>Eukaryota</taxon>
        <taxon>Fungi</taxon>
        <taxon>Dikarya</taxon>
        <taxon>Basidiomycota</taxon>
        <taxon>Agaricomycotina</taxon>
        <taxon>Agaricomycetes</taxon>
        <taxon>Agaricomycetidae</taxon>
        <taxon>Agaricales</taxon>
        <taxon>Pluteineae</taxon>
        <taxon>Amanitaceae</taxon>
        <taxon>Amanita</taxon>
    </lineage>
</organism>
<evidence type="ECO:0000256" key="5">
    <source>
        <dbReference type="ARBA" id="ARBA00038063"/>
    </source>
</evidence>
<reference evidence="6 7" key="1">
    <citation type="submission" date="2014-02" db="EMBL/GenBank/DDBJ databases">
        <title>Transposable element dynamics among asymbiotic and ectomycorrhizal Amanita fungi.</title>
        <authorList>
            <consortium name="DOE Joint Genome Institute"/>
            <person name="Hess J."/>
            <person name="Skrede I."/>
            <person name="Wolfe B."/>
            <person name="LaButti K."/>
            <person name="Ohm R.A."/>
            <person name="Grigoriev I.V."/>
            <person name="Pringle A."/>
        </authorList>
    </citation>
    <scope>NUCLEOTIDE SEQUENCE [LARGE SCALE GENOMIC DNA]</scope>
    <source>
        <strain evidence="6 7">SKay4041</strain>
    </source>
</reference>
<protein>
    <recommendedName>
        <fullName evidence="1">peptidyl-tRNA hydrolase</fullName>
        <ecNumber evidence="1">3.1.1.29</ecNumber>
    </recommendedName>
</protein>
<dbReference type="PANTHER" id="PTHR17224:SF1">
    <property type="entry name" value="PEPTIDYL-TRNA HYDROLASE"/>
    <property type="match status" value="1"/>
</dbReference>
<dbReference type="Gene3D" id="3.40.50.1470">
    <property type="entry name" value="Peptidyl-tRNA hydrolase"/>
    <property type="match status" value="1"/>
</dbReference>
<evidence type="ECO:0000313" key="7">
    <source>
        <dbReference type="Proteomes" id="UP000242287"/>
    </source>
</evidence>
<evidence type="ECO:0000313" key="6">
    <source>
        <dbReference type="EMBL" id="PFH46187.1"/>
    </source>
</evidence>
<dbReference type="GO" id="GO:0004045">
    <property type="term" value="F:peptidyl-tRNA hydrolase activity"/>
    <property type="evidence" value="ECO:0007669"/>
    <property type="project" value="UniProtKB-EC"/>
</dbReference>
<dbReference type="InterPro" id="IPR001328">
    <property type="entry name" value="Pept_tRNA_hydro"/>
</dbReference>
<keyword evidence="4" id="KW-0694">RNA-binding</keyword>
<dbReference type="PANTHER" id="PTHR17224">
    <property type="entry name" value="PEPTIDYL-TRNA HYDROLASE"/>
    <property type="match status" value="1"/>
</dbReference>
<dbReference type="SUPFAM" id="SSF53178">
    <property type="entry name" value="Peptidyl-tRNA hydrolase-like"/>
    <property type="match status" value="1"/>
</dbReference>
<evidence type="ECO:0000256" key="4">
    <source>
        <dbReference type="ARBA" id="ARBA00022884"/>
    </source>
</evidence>
<evidence type="ECO:0000256" key="2">
    <source>
        <dbReference type="ARBA" id="ARBA00022555"/>
    </source>
</evidence>
<gene>
    <name evidence="6" type="ORF">AMATHDRAFT_70414</name>
</gene>
<dbReference type="InterPro" id="IPR036416">
    <property type="entry name" value="Pept_tRNA_hydro_sf"/>
</dbReference>
<name>A0A2A9ND64_9AGAR</name>
<evidence type="ECO:0000256" key="3">
    <source>
        <dbReference type="ARBA" id="ARBA00022801"/>
    </source>
</evidence>
<dbReference type="Pfam" id="PF01195">
    <property type="entry name" value="Pept_tRNA_hydro"/>
    <property type="match status" value="1"/>
</dbReference>
<keyword evidence="7" id="KW-1185">Reference proteome</keyword>
<sequence>MSADRPGFTGHRIVNIQDSLVSLTLFKSKALMNVSGPSIASIYRKTLSSPTSMIVIADSLQHPMENLSVKLGGSANGHNGIKSIIAALGGEMRFYRFRVGIGRDATDAAEYVMRKLSSHERQFWSCEGLDKIVSEIATIAGKTS</sequence>
<evidence type="ECO:0000256" key="1">
    <source>
        <dbReference type="ARBA" id="ARBA00013260"/>
    </source>
</evidence>
<proteinExistence type="inferred from homology"/>